<dbReference type="GO" id="GO:0008413">
    <property type="term" value="F:8-oxo-7,8-dihydroguanosine triphosphate pyrophosphatase activity"/>
    <property type="evidence" value="ECO:0007669"/>
    <property type="project" value="InterPro"/>
</dbReference>
<gene>
    <name evidence="20" type="primary">mutT</name>
    <name evidence="20" type="ORF">NCTC11645_00737</name>
</gene>
<feature type="domain" description="Nudix hydrolase" evidence="19">
    <location>
        <begin position="4"/>
        <end position="131"/>
    </location>
</feature>
<dbReference type="InterPro" id="IPR020084">
    <property type="entry name" value="NUDIX_hydrolase_CS"/>
</dbReference>
<dbReference type="NCBIfam" id="NF008044">
    <property type="entry name" value="PRK10776.1"/>
    <property type="match status" value="1"/>
</dbReference>
<dbReference type="EMBL" id="UGHD01000002">
    <property type="protein sequence ID" value="STO56398.1"/>
    <property type="molecule type" value="Genomic_DNA"/>
</dbReference>
<dbReference type="InterPro" id="IPR029119">
    <property type="entry name" value="MutY_C"/>
</dbReference>
<keyword evidence="3" id="KW-0515">Mutator protein</keyword>
<evidence type="ECO:0000256" key="13">
    <source>
        <dbReference type="ARBA" id="ARBA00040794"/>
    </source>
</evidence>
<dbReference type="GO" id="GO:0044715">
    <property type="term" value="F:8-oxo-dGDP phosphatase activity"/>
    <property type="evidence" value="ECO:0007669"/>
    <property type="project" value="TreeGrafter"/>
</dbReference>
<evidence type="ECO:0000256" key="11">
    <source>
        <dbReference type="ARBA" id="ARBA00036904"/>
    </source>
</evidence>
<dbReference type="InterPro" id="IPR020476">
    <property type="entry name" value="Nudix_hydrolase"/>
</dbReference>
<feature type="binding site" evidence="18">
    <location>
        <position position="60"/>
    </location>
    <ligand>
        <name>Mg(2+)</name>
        <dbReference type="ChEBI" id="CHEBI:18420"/>
    </ligand>
</feature>
<evidence type="ECO:0000256" key="8">
    <source>
        <dbReference type="ARBA" id="ARBA00022842"/>
    </source>
</evidence>
<dbReference type="Pfam" id="PF14815">
    <property type="entry name" value="NUDIX_4"/>
    <property type="match status" value="1"/>
</dbReference>
<protein>
    <recommendedName>
        <fullName evidence="13">8-oxo-dGTP diphosphatase</fullName>
        <ecNumber evidence="12">3.6.1.55</ecNumber>
    </recommendedName>
    <alternativeName>
        <fullName evidence="16">7,8-dihydro-8-oxoguanine-triphosphatase</fullName>
    </alternativeName>
    <alternativeName>
        <fullName evidence="15">Mutator protein MutT</fullName>
    </alternativeName>
    <alternativeName>
        <fullName evidence="14">dGTP pyrophosphohydrolase</fullName>
    </alternativeName>
</protein>
<dbReference type="GO" id="GO:0044716">
    <property type="term" value="F:8-oxo-GDP phosphatase activity"/>
    <property type="evidence" value="ECO:0007669"/>
    <property type="project" value="TreeGrafter"/>
</dbReference>
<evidence type="ECO:0000256" key="4">
    <source>
        <dbReference type="ARBA" id="ARBA00022705"/>
    </source>
</evidence>
<dbReference type="SUPFAM" id="SSF55811">
    <property type="entry name" value="Nudix"/>
    <property type="match status" value="1"/>
</dbReference>
<accession>A0A377HJI3</accession>
<dbReference type="NCBIfam" id="TIGR00586">
    <property type="entry name" value="mutt"/>
    <property type="match status" value="1"/>
</dbReference>
<evidence type="ECO:0000256" key="9">
    <source>
        <dbReference type="ARBA" id="ARBA00023204"/>
    </source>
</evidence>
<dbReference type="InterPro" id="IPR000086">
    <property type="entry name" value="NUDIX_hydrolase_dom"/>
</dbReference>
<evidence type="ECO:0000256" key="3">
    <source>
        <dbReference type="ARBA" id="ARBA00022457"/>
    </source>
</evidence>
<evidence type="ECO:0000259" key="19">
    <source>
        <dbReference type="PROSITE" id="PS51462"/>
    </source>
</evidence>
<dbReference type="GO" id="GO:0046872">
    <property type="term" value="F:metal ion binding"/>
    <property type="evidence" value="ECO:0007669"/>
    <property type="project" value="UniProtKB-KW"/>
</dbReference>
<keyword evidence="8 18" id="KW-0460">Magnesium</keyword>
<evidence type="ECO:0000256" key="1">
    <source>
        <dbReference type="ARBA" id="ARBA00001946"/>
    </source>
</evidence>
<evidence type="ECO:0000256" key="2">
    <source>
        <dbReference type="ARBA" id="ARBA00005582"/>
    </source>
</evidence>
<feature type="binding site" evidence="17">
    <location>
        <position position="31"/>
    </location>
    <ligand>
        <name>8-oxo-dGTP</name>
        <dbReference type="ChEBI" id="CHEBI:77896"/>
    </ligand>
</feature>
<evidence type="ECO:0000256" key="15">
    <source>
        <dbReference type="ARBA" id="ARBA00041979"/>
    </source>
</evidence>
<dbReference type="CDD" id="cd03425">
    <property type="entry name" value="NUDIX_MutT_NudA_like"/>
    <property type="match status" value="1"/>
</dbReference>
<evidence type="ECO:0000313" key="20">
    <source>
        <dbReference type="EMBL" id="STO56398.1"/>
    </source>
</evidence>
<comment type="cofactor">
    <cofactor evidence="1 18">
        <name>Mg(2+)</name>
        <dbReference type="ChEBI" id="CHEBI:18420"/>
    </cofactor>
</comment>
<evidence type="ECO:0000256" key="5">
    <source>
        <dbReference type="ARBA" id="ARBA00022723"/>
    </source>
</evidence>
<proteinExistence type="inferred from homology"/>
<keyword evidence="5 18" id="KW-0479">Metal-binding</keyword>
<dbReference type="EC" id="3.6.1.55" evidence="12"/>
<dbReference type="Gene3D" id="3.90.79.10">
    <property type="entry name" value="Nucleoside Triphosphate Pyrophosphohydrolase"/>
    <property type="match status" value="1"/>
</dbReference>
<evidence type="ECO:0000256" key="12">
    <source>
        <dbReference type="ARBA" id="ARBA00038905"/>
    </source>
</evidence>
<dbReference type="AlphaFoldDB" id="A0A377HJI3"/>
<dbReference type="InterPro" id="IPR003561">
    <property type="entry name" value="Mutator_MutT"/>
</dbReference>
<dbReference type="InterPro" id="IPR047127">
    <property type="entry name" value="MutT-like"/>
</dbReference>
<feature type="binding site" evidence="17">
    <location>
        <begin position="37"/>
        <end position="40"/>
    </location>
    <ligand>
        <name>8-oxo-dGTP</name>
        <dbReference type="ChEBI" id="CHEBI:77896"/>
    </ligand>
</feature>
<dbReference type="RefSeq" id="WP_114996183.1">
    <property type="nucleotide sequence ID" value="NZ_CABMOB010000001.1"/>
</dbReference>
<feature type="binding site" evidence="18">
    <location>
        <position position="40"/>
    </location>
    <ligand>
        <name>Mg(2+)</name>
        <dbReference type="ChEBI" id="CHEBI:18420"/>
    </ligand>
</feature>
<feature type="binding site" evidence="17">
    <location>
        <position position="26"/>
    </location>
    <ligand>
        <name>8-oxo-dGTP</name>
        <dbReference type="ChEBI" id="CHEBI:77896"/>
    </ligand>
</feature>
<evidence type="ECO:0000256" key="6">
    <source>
        <dbReference type="ARBA" id="ARBA00022763"/>
    </source>
</evidence>
<evidence type="ECO:0000256" key="16">
    <source>
        <dbReference type="ARBA" id="ARBA00042798"/>
    </source>
</evidence>
<dbReference type="PANTHER" id="PTHR47707:SF1">
    <property type="entry name" value="NUDIX HYDROLASE FAMILY PROTEIN"/>
    <property type="match status" value="1"/>
</dbReference>
<evidence type="ECO:0000256" key="14">
    <source>
        <dbReference type="ARBA" id="ARBA00041592"/>
    </source>
</evidence>
<dbReference type="GO" id="GO:0006281">
    <property type="term" value="P:DNA repair"/>
    <property type="evidence" value="ECO:0007669"/>
    <property type="project" value="UniProtKB-KW"/>
</dbReference>
<dbReference type="Proteomes" id="UP000254512">
    <property type="component" value="Unassembled WGS sequence"/>
</dbReference>
<keyword evidence="6" id="KW-0227">DNA damage</keyword>
<dbReference type="FunFam" id="3.90.79.10:FF:000014">
    <property type="entry name" value="8-oxo-dGTP diphosphatase MutT"/>
    <property type="match status" value="1"/>
</dbReference>
<comment type="similarity">
    <text evidence="2">Belongs to the Nudix hydrolase family.</text>
</comment>
<keyword evidence="4" id="KW-0235">DNA replication</keyword>
<comment type="catalytic activity">
    <reaction evidence="10">
        <text>8-oxo-dGTP + H2O = 8-oxo-dGMP + diphosphate + H(+)</text>
        <dbReference type="Rhea" id="RHEA:31575"/>
        <dbReference type="ChEBI" id="CHEBI:15377"/>
        <dbReference type="ChEBI" id="CHEBI:15378"/>
        <dbReference type="ChEBI" id="CHEBI:33019"/>
        <dbReference type="ChEBI" id="CHEBI:63224"/>
        <dbReference type="ChEBI" id="CHEBI:77896"/>
        <dbReference type="EC" id="3.6.1.55"/>
    </reaction>
</comment>
<organism evidence="20 21">
    <name type="scientific">Grimontia hollisae</name>
    <name type="common">Vibrio hollisae</name>
    <dbReference type="NCBI Taxonomy" id="673"/>
    <lineage>
        <taxon>Bacteria</taxon>
        <taxon>Pseudomonadati</taxon>
        <taxon>Pseudomonadota</taxon>
        <taxon>Gammaproteobacteria</taxon>
        <taxon>Vibrionales</taxon>
        <taxon>Vibrionaceae</taxon>
        <taxon>Grimontia</taxon>
    </lineage>
</organism>
<dbReference type="GO" id="GO:0006260">
    <property type="term" value="P:DNA replication"/>
    <property type="evidence" value="ECO:0007669"/>
    <property type="project" value="UniProtKB-KW"/>
</dbReference>
<dbReference type="PRINTS" id="PR00502">
    <property type="entry name" value="NUDIXFAMILY"/>
</dbReference>
<keyword evidence="9" id="KW-0234">DNA repair</keyword>
<evidence type="ECO:0000256" key="17">
    <source>
        <dbReference type="PIRSR" id="PIRSR603561-1"/>
    </source>
</evidence>
<feature type="binding site" evidence="17">
    <location>
        <position position="122"/>
    </location>
    <ligand>
        <name>8-oxo-dGTP</name>
        <dbReference type="ChEBI" id="CHEBI:77896"/>
    </ligand>
</feature>
<name>A0A377HJI3_GRIHO</name>
<dbReference type="PANTHER" id="PTHR47707">
    <property type="entry name" value="8-OXO-DGTP DIPHOSPHATASE"/>
    <property type="match status" value="1"/>
</dbReference>
<dbReference type="PROSITE" id="PS00893">
    <property type="entry name" value="NUDIX_BOX"/>
    <property type="match status" value="1"/>
</dbReference>
<evidence type="ECO:0000313" key="21">
    <source>
        <dbReference type="Proteomes" id="UP000254512"/>
    </source>
</evidence>
<evidence type="ECO:0000256" key="10">
    <source>
        <dbReference type="ARBA" id="ARBA00035861"/>
    </source>
</evidence>
<reference evidence="20 21" key="1">
    <citation type="submission" date="2018-06" db="EMBL/GenBank/DDBJ databases">
        <authorList>
            <consortium name="Pathogen Informatics"/>
            <person name="Doyle S."/>
        </authorList>
    </citation>
    <scope>NUCLEOTIDE SEQUENCE [LARGE SCALE GENOMIC DNA]</scope>
    <source>
        <strain evidence="20 21">NCTC11645</strain>
    </source>
</reference>
<evidence type="ECO:0000256" key="7">
    <source>
        <dbReference type="ARBA" id="ARBA00022801"/>
    </source>
</evidence>
<keyword evidence="7 20" id="KW-0378">Hydrolase</keyword>
<dbReference type="GO" id="GO:0035539">
    <property type="term" value="F:8-oxo-7,8-dihydrodeoxyguanosine triphosphate pyrophosphatase activity"/>
    <property type="evidence" value="ECO:0007669"/>
    <property type="project" value="UniProtKB-EC"/>
</dbReference>
<comment type="catalytic activity">
    <reaction evidence="11">
        <text>8-oxo-GTP + H2O = 8-oxo-GMP + diphosphate + H(+)</text>
        <dbReference type="Rhea" id="RHEA:67616"/>
        <dbReference type="ChEBI" id="CHEBI:15377"/>
        <dbReference type="ChEBI" id="CHEBI:15378"/>
        <dbReference type="ChEBI" id="CHEBI:33019"/>
        <dbReference type="ChEBI" id="CHEBI:143553"/>
        <dbReference type="ChEBI" id="CHEBI:145694"/>
    </reaction>
</comment>
<dbReference type="InterPro" id="IPR015797">
    <property type="entry name" value="NUDIX_hydrolase-like_dom_sf"/>
</dbReference>
<dbReference type="STRING" id="673.AL542_07415"/>
<dbReference type="PROSITE" id="PS51462">
    <property type="entry name" value="NUDIX"/>
    <property type="match status" value="1"/>
</dbReference>
<evidence type="ECO:0000256" key="18">
    <source>
        <dbReference type="PIRSR" id="PIRSR603561-2"/>
    </source>
</evidence>
<sequence length="134" mass="14717">MEKKRIHIAAGIILNSDADKIFITQRPAKAHKGGFWEFAGGKVEEGESAQDAVCRELEEEVGITATGIEPFMSLVHDYPDKALAFDFFLVKAFDGEPYGKEGQVGKWVAVSELGGYTFPEANDPVLEKIREVLG</sequence>